<dbReference type="Proteomes" id="UP000553632">
    <property type="component" value="Unassembled WGS sequence"/>
</dbReference>
<reference evidence="2 3" key="1">
    <citation type="submission" date="2020-04" db="EMBL/GenBank/DDBJ databases">
        <title>Perkinsus olseni comparative genomics.</title>
        <authorList>
            <person name="Bogema D.R."/>
        </authorList>
    </citation>
    <scope>NUCLEOTIDE SEQUENCE [LARGE SCALE GENOMIC DNA]</scope>
    <source>
        <strain evidence="2 3">ATCC PRA-207</strain>
    </source>
</reference>
<keyword evidence="3" id="KW-1185">Reference proteome</keyword>
<evidence type="ECO:0000256" key="1">
    <source>
        <dbReference type="SAM" id="MobiDB-lite"/>
    </source>
</evidence>
<feature type="region of interest" description="Disordered" evidence="1">
    <location>
        <begin position="163"/>
        <end position="205"/>
    </location>
</feature>
<name>A0A7J6RAV0_PEROL</name>
<feature type="compositionally biased region" description="Basic and acidic residues" evidence="1">
    <location>
        <begin position="163"/>
        <end position="184"/>
    </location>
</feature>
<comment type="caution">
    <text evidence="2">The sequence shown here is derived from an EMBL/GenBank/DDBJ whole genome shotgun (WGS) entry which is preliminary data.</text>
</comment>
<evidence type="ECO:0000313" key="3">
    <source>
        <dbReference type="Proteomes" id="UP000553632"/>
    </source>
</evidence>
<feature type="compositionally biased region" description="Low complexity" evidence="1">
    <location>
        <begin position="319"/>
        <end position="328"/>
    </location>
</feature>
<accession>A0A7J6RAV0</accession>
<evidence type="ECO:0000313" key="2">
    <source>
        <dbReference type="EMBL" id="KAF4717969.1"/>
    </source>
</evidence>
<sequence length="363" mass="37407">SAIIGCTETILITLEKALIIALQFKGEIQVGQIVRFTGSSPVAFVGSVDAVTIEAAPADTSSVDTEELTVEAPSETLTIALLTQPSASKSHWMLLSAGCVTFHEVQGIGLASGFVAHSNPDPSVYTVVTWSVEDPGQPKYQYLYSNGAVLELDRVAAMLETAKGAEKEDEHTAVVEATPAKDRPQANGQTNSIAENSKSPTSGMKASDLLKRMLKLRGDTHAAPPPPTDTTTAAALEVSGAPLPGEISSGEEAQGGEAASSPSPSSHSSSAQPPAGDAKMSSDEQSESAEGDPSAARKANPKSPTRRGSSETKPTGAVSESAGSSSLSPRKIPSHVAAPTEGDEEEEHPGMLTAVSTPLNEQL</sequence>
<feature type="region of interest" description="Disordered" evidence="1">
    <location>
        <begin position="241"/>
        <end position="363"/>
    </location>
</feature>
<proteinExistence type="predicted"/>
<feature type="compositionally biased region" description="Polar residues" evidence="1">
    <location>
        <begin position="186"/>
        <end position="204"/>
    </location>
</feature>
<protein>
    <submittedName>
        <fullName evidence="2">Uncharacterized protein</fullName>
    </submittedName>
</protein>
<feature type="compositionally biased region" description="Low complexity" evidence="1">
    <location>
        <begin position="245"/>
        <end position="276"/>
    </location>
</feature>
<feature type="non-terminal residue" evidence="2">
    <location>
        <position position="1"/>
    </location>
</feature>
<organism evidence="2 3">
    <name type="scientific">Perkinsus olseni</name>
    <name type="common">Perkinsus atlanticus</name>
    <dbReference type="NCBI Taxonomy" id="32597"/>
    <lineage>
        <taxon>Eukaryota</taxon>
        <taxon>Sar</taxon>
        <taxon>Alveolata</taxon>
        <taxon>Perkinsozoa</taxon>
        <taxon>Perkinsea</taxon>
        <taxon>Perkinsida</taxon>
        <taxon>Perkinsidae</taxon>
        <taxon>Perkinsus</taxon>
    </lineage>
</organism>
<feature type="compositionally biased region" description="Polar residues" evidence="1">
    <location>
        <begin position="354"/>
        <end position="363"/>
    </location>
</feature>
<dbReference type="EMBL" id="JABANO010026765">
    <property type="protein sequence ID" value="KAF4717969.1"/>
    <property type="molecule type" value="Genomic_DNA"/>
</dbReference>
<dbReference type="AlphaFoldDB" id="A0A7J6RAV0"/>
<gene>
    <name evidence="2" type="ORF">FOZ63_003807</name>
</gene>
<feature type="compositionally biased region" description="Polar residues" evidence="1">
    <location>
        <begin position="302"/>
        <end position="313"/>
    </location>
</feature>